<gene>
    <name evidence="1" type="ORF">Nfla_5603</name>
</gene>
<proteinExistence type="predicted"/>
<evidence type="ECO:0000313" key="1">
    <source>
        <dbReference type="EMBL" id="ADO19144.1"/>
    </source>
</evidence>
<dbReference type="EMBL" id="HQ291128">
    <property type="protein sequence ID" value="ADO19144.1"/>
    <property type="molecule type" value="Genomic_DNA"/>
</dbReference>
<organism evidence="1">
    <name type="scientific">Nostoc flagelliforme str. Sunitezuoqi</name>
    <dbReference type="NCBI Taxonomy" id="676037"/>
    <lineage>
        <taxon>Bacteria</taxon>
        <taxon>Bacillati</taxon>
        <taxon>Cyanobacteriota</taxon>
        <taxon>Cyanophyceae</taxon>
        <taxon>Nostocales</taxon>
        <taxon>Nostocaceae</taxon>
        <taxon>Nostoc</taxon>
    </lineage>
</organism>
<accession>E7DPY6</accession>
<sequence length="31" mass="3593">MKLLLISFLKKIVKIAIFGKRIKQASYLRDG</sequence>
<protein>
    <submittedName>
        <fullName evidence="1">Uncharacterized protein</fullName>
    </submittedName>
</protein>
<name>E7DPY6_9NOSO</name>
<dbReference type="AlphaFoldDB" id="E7DPY6"/>
<reference evidence="1" key="1">
    <citation type="journal article" date="2011" name="Acta Physiol. Plant.">
        <title>An investigation on the genetic background of Nostoc flagelliforme by similarity analysis of its partial genomic DNA and phylogenetic comparison of deduced related species.</title>
        <authorList>
            <person name="Gao X."/>
            <person name="Liu K."/>
            <person name="Qiu B.S."/>
        </authorList>
    </citation>
    <scope>NUCLEOTIDE SEQUENCE</scope>
    <source>
        <strain evidence="1">Sunitezuoqi</strain>
    </source>
</reference>